<feature type="domain" description="Maltokinase N-terminal cap" evidence="16">
    <location>
        <begin position="65"/>
        <end position="120"/>
    </location>
</feature>
<evidence type="ECO:0000259" key="16">
    <source>
        <dbReference type="Pfam" id="PF18085"/>
    </source>
</evidence>
<dbReference type="GO" id="GO:0005978">
    <property type="term" value="P:glycogen biosynthetic process"/>
    <property type="evidence" value="ECO:0007669"/>
    <property type="project" value="UniProtKB-UniPathway"/>
</dbReference>
<comment type="caution">
    <text evidence="17">The sequence shown here is derived from an EMBL/GenBank/DDBJ whole genome shotgun (WGS) entry which is preliminary data.</text>
</comment>
<feature type="region of interest" description="Disordered" evidence="15">
    <location>
        <begin position="165"/>
        <end position="235"/>
    </location>
</feature>
<organism evidence="17 18">
    <name type="scientific">Sediminivirga luteola</name>
    <dbReference type="NCBI Taxonomy" id="1774748"/>
    <lineage>
        <taxon>Bacteria</taxon>
        <taxon>Bacillati</taxon>
        <taxon>Actinomycetota</taxon>
        <taxon>Actinomycetes</taxon>
        <taxon>Micrococcales</taxon>
        <taxon>Brevibacteriaceae</taxon>
        <taxon>Sediminivirga</taxon>
    </lineage>
</organism>
<dbReference type="Pfam" id="PF18085">
    <property type="entry name" value="Mak_N_cap"/>
    <property type="match status" value="1"/>
</dbReference>
<evidence type="ECO:0000256" key="11">
    <source>
        <dbReference type="ARBA" id="ARBA00023056"/>
    </source>
</evidence>
<keyword evidence="8" id="KW-0547">Nucleotide-binding</keyword>
<reference evidence="17" key="2">
    <citation type="submission" date="2020-09" db="EMBL/GenBank/DDBJ databases">
        <authorList>
            <person name="Sun Q."/>
            <person name="Zhou Y."/>
        </authorList>
    </citation>
    <scope>NUCLEOTIDE SEQUENCE</scope>
    <source>
        <strain evidence="17">CGMCC 1.12785</strain>
    </source>
</reference>
<keyword evidence="12" id="KW-0119">Carbohydrate metabolism</keyword>
<evidence type="ECO:0000256" key="1">
    <source>
        <dbReference type="ARBA" id="ARBA00004964"/>
    </source>
</evidence>
<reference evidence="17" key="1">
    <citation type="journal article" date="2014" name="Int. J. Syst. Evol. Microbiol.">
        <title>Complete genome sequence of Corynebacterium casei LMG S-19264T (=DSM 44701T), isolated from a smear-ripened cheese.</title>
        <authorList>
            <consortium name="US DOE Joint Genome Institute (JGI-PGF)"/>
            <person name="Walter F."/>
            <person name="Albersmeier A."/>
            <person name="Kalinowski J."/>
            <person name="Ruckert C."/>
        </authorList>
    </citation>
    <scope>NUCLEOTIDE SEQUENCE</scope>
    <source>
        <strain evidence="17">CGMCC 1.12785</strain>
    </source>
</reference>
<feature type="compositionally biased region" description="Acidic residues" evidence="15">
    <location>
        <begin position="587"/>
        <end position="603"/>
    </location>
</feature>
<dbReference type="SUPFAM" id="SSF56112">
    <property type="entry name" value="Protein kinase-like (PK-like)"/>
    <property type="match status" value="1"/>
</dbReference>
<dbReference type="InterPro" id="IPR040999">
    <property type="entry name" value="Mak_N_cap"/>
</dbReference>
<feature type="region of interest" description="Disordered" evidence="15">
    <location>
        <begin position="579"/>
        <end position="619"/>
    </location>
</feature>
<dbReference type="GO" id="GO:0005524">
    <property type="term" value="F:ATP binding"/>
    <property type="evidence" value="ECO:0007669"/>
    <property type="project" value="UniProtKB-KW"/>
</dbReference>
<evidence type="ECO:0000256" key="2">
    <source>
        <dbReference type="ARBA" id="ARBA00006219"/>
    </source>
</evidence>
<evidence type="ECO:0000256" key="12">
    <source>
        <dbReference type="ARBA" id="ARBA00023277"/>
    </source>
</evidence>
<evidence type="ECO:0000256" key="5">
    <source>
        <dbReference type="ARBA" id="ARBA00013882"/>
    </source>
</evidence>
<evidence type="ECO:0000256" key="7">
    <source>
        <dbReference type="ARBA" id="ARBA00022679"/>
    </source>
</evidence>
<dbReference type="UniPathway" id="UPA00164"/>
<accession>A0A8J2TXD1</accession>
<proteinExistence type="inferred from homology"/>
<sequence length="619" mass="64728">MAISVELERLLSGWLARAPWRPQDAEGPVDVEDALPVSAAPLFLRSLDDEPGAGLPGTQQPARVQGLIVVFSLGEADDTRRLTVPLTLRTREAYELRPHLIGEVDDLTLGHCFVYDGVADPEFVRTVVELVEAGGPVRPGEIAGPVPGGQFTAVTLDDPDAFAEAPARPAAQAPGTGAGAETEDELDADASGSVPIPAPPQAPPRIGRDTPEETHDEGLRLELRGGQRANSSAVLHRTGRPPVIVKVFRTVEPGRNPAVTVPAALSGRGSAVVPEVLGWLQGFWYDTELLQETFGQLILVSRFLTGSTDAWTAALTAARAAAPGQGSSEESEETPGTGGFTEQARHIGAVVARMHRDLAQEFGATVHTPEHLREAIAGWRSRVEWALARVPVALAPLAAPLRKHLAALEELQPGTLQRVHGGLDLSALLFAGEDTSVVNFSADASGPQLPAEDLVGLLRSIDRAAGLARLERTGALGGDADAAALGLVGAHELDALARRVAASPEHAWSAATQEALLGGYLQEAAGTEDPLGVEPGHPLLRAVLVDRLLSEVVDELRNRPAGLEIPLAALALLLQPERLEDTPDTTGDGEAEAAGDGVNEDAGEASGDPGEAGDDVREG</sequence>
<keyword evidence="9" id="KW-0418">Kinase</keyword>
<evidence type="ECO:0000313" key="17">
    <source>
        <dbReference type="EMBL" id="GGA12404.1"/>
    </source>
</evidence>
<dbReference type="Proteomes" id="UP000616114">
    <property type="component" value="Unassembled WGS sequence"/>
</dbReference>
<evidence type="ECO:0000256" key="9">
    <source>
        <dbReference type="ARBA" id="ARBA00022777"/>
    </source>
</evidence>
<feature type="compositionally biased region" description="Basic and acidic residues" evidence="15">
    <location>
        <begin position="206"/>
        <end position="225"/>
    </location>
</feature>
<keyword evidence="11" id="KW-0320">Glycogen biosynthesis</keyword>
<keyword evidence="7" id="KW-0808">Transferase</keyword>
<evidence type="ECO:0000256" key="10">
    <source>
        <dbReference type="ARBA" id="ARBA00022840"/>
    </source>
</evidence>
<dbReference type="EC" id="2.7.1.175" evidence="4"/>
<comment type="subunit">
    <text evidence="3">Monomer.</text>
</comment>
<evidence type="ECO:0000256" key="4">
    <source>
        <dbReference type="ARBA" id="ARBA00011962"/>
    </source>
</evidence>
<keyword evidence="10" id="KW-0067">ATP-binding</keyword>
<evidence type="ECO:0000256" key="8">
    <source>
        <dbReference type="ARBA" id="ARBA00022741"/>
    </source>
</evidence>
<feature type="compositionally biased region" description="Low complexity" evidence="15">
    <location>
        <begin position="165"/>
        <end position="175"/>
    </location>
</feature>
<keyword evidence="6" id="KW-0321">Glycogen metabolism</keyword>
<dbReference type="AlphaFoldDB" id="A0A8J2TXD1"/>
<gene>
    <name evidence="17" type="ORF">GCM10011333_14070</name>
</gene>
<name>A0A8J2TXD1_9MICO</name>
<feature type="region of interest" description="Disordered" evidence="15">
    <location>
        <begin position="321"/>
        <end position="340"/>
    </location>
</feature>
<protein>
    <recommendedName>
        <fullName evidence="5">Maltokinase</fullName>
        <ecNumber evidence="4">2.7.1.175</ecNumber>
    </recommendedName>
    <alternativeName>
        <fullName evidence="13">Maltose-1-phosphate synthase</fullName>
    </alternativeName>
</protein>
<evidence type="ECO:0000256" key="15">
    <source>
        <dbReference type="SAM" id="MobiDB-lite"/>
    </source>
</evidence>
<comment type="pathway">
    <text evidence="1">Glycan biosynthesis; glycogen biosynthesis.</text>
</comment>
<evidence type="ECO:0000256" key="6">
    <source>
        <dbReference type="ARBA" id="ARBA00022600"/>
    </source>
</evidence>
<comment type="similarity">
    <text evidence="2">Belongs to the aminoglycoside phosphotransferase family.</text>
</comment>
<comment type="catalytic activity">
    <reaction evidence="14">
        <text>D-maltose + ATP = alpha-maltose 1-phosphate + ADP + H(+)</text>
        <dbReference type="Rhea" id="RHEA:31915"/>
        <dbReference type="ChEBI" id="CHEBI:15378"/>
        <dbReference type="ChEBI" id="CHEBI:17306"/>
        <dbReference type="ChEBI" id="CHEBI:30616"/>
        <dbReference type="ChEBI" id="CHEBI:63576"/>
        <dbReference type="ChEBI" id="CHEBI:456216"/>
        <dbReference type="EC" id="2.7.1.175"/>
    </reaction>
</comment>
<dbReference type="GO" id="GO:0016301">
    <property type="term" value="F:kinase activity"/>
    <property type="evidence" value="ECO:0007669"/>
    <property type="project" value="UniProtKB-KW"/>
</dbReference>
<dbReference type="RefSeq" id="WP_188550226.1">
    <property type="nucleotide sequence ID" value="NZ_BMFY01000005.1"/>
</dbReference>
<evidence type="ECO:0000256" key="13">
    <source>
        <dbReference type="ARBA" id="ARBA00031251"/>
    </source>
</evidence>
<keyword evidence="18" id="KW-1185">Reference proteome</keyword>
<dbReference type="Gene3D" id="3.90.1200.10">
    <property type="match status" value="1"/>
</dbReference>
<dbReference type="EMBL" id="BMFY01000005">
    <property type="protein sequence ID" value="GGA12404.1"/>
    <property type="molecule type" value="Genomic_DNA"/>
</dbReference>
<dbReference type="InterPro" id="IPR011009">
    <property type="entry name" value="Kinase-like_dom_sf"/>
</dbReference>
<evidence type="ECO:0000256" key="3">
    <source>
        <dbReference type="ARBA" id="ARBA00011245"/>
    </source>
</evidence>
<evidence type="ECO:0000256" key="14">
    <source>
        <dbReference type="ARBA" id="ARBA00049067"/>
    </source>
</evidence>
<evidence type="ECO:0000313" key="18">
    <source>
        <dbReference type="Proteomes" id="UP000616114"/>
    </source>
</evidence>